<evidence type="ECO:0000313" key="2">
    <source>
        <dbReference type="Proteomes" id="UP000264702"/>
    </source>
</evidence>
<accession>A0A372IMN8</accession>
<proteinExistence type="predicted"/>
<name>A0A372IMN8_9BACT</name>
<dbReference type="Proteomes" id="UP000264702">
    <property type="component" value="Unassembled WGS sequence"/>
</dbReference>
<dbReference type="AlphaFoldDB" id="A0A372IMN8"/>
<evidence type="ECO:0000313" key="1">
    <source>
        <dbReference type="EMBL" id="RFU16222.1"/>
    </source>
</evidence>
<dbReference type="EMBL" id="QVQT01000004">
    <property type="protein sequence ID" value="RFU16222.1"/>
    <property type="molecule type" value="Genomic_DNA"/>
</dbReference>
<organism evidence="1 2">
    <name type="scientific">Paracidobacterium acidisoli</name>
    <dbReference type="NCBI Taxonomy" id="2303751"/>
    <lineage>
        <taxon>Bacteria</taxon>
        <taxon>Pseudomonadati</taxon>
        <taxon>Acidobacteriota</taxon>
        <taxon>Terriglobia</taxon>
        <taxon>Terriglobales</taxon>
        <taxon>Acidobacteriaceae</taxon>
        <taxon>Paracidobacterium</taxon>
    </lineage>
</organism>
<dbReference type="OrthoDB" id="114455at2"/>
<gene>
    <name evidence="1" type="ORF">D0Y96_12505</name>
</gene>
<sequence length="330" mass="34787">MSTTTFVPLSAQPAITRRVRAYFAPVDRVNKVPSIFDPSVNGQFSLSAPPAPWVDLGWIENFGRKSESKFTELVTGSPGITQFQARETIDAVVSFRFKVWSKLTMALSAGSQHMNLLTPAAGSTANGSGSKGITAVSLAVSSTATFLSLAATDAAKFPAGSMVAVDVDYAAQTGFVGSGVYAAYVSSASAVNSDPDYIRRVTFNVARVLSVTTTGTATGLQLAQPLLAGVPASGMKVQPLLGFVDREGGSFFQEWSALFVMPGEQGDRILFHYPRLQALAGAAETGTALAAPLERIALNTNFRALPVTDANDGERVVCFRSYLPGTITLI</sequence>
<dbReference type="RefSeq" id="WP_117300356.1">
    <property type="nucleotide sequence ID" value="NZ_QVQT02000004.1"/>
</dbReference>
<reference evidence="1 2" key="1">
    <citation type="submission" date="2018-08" db="EMBL/GenBank/DDBJ databases">
        <title>Acidipila sp. 4G-K13, an acidobacterium isolated from forest soil.</title>
        <authorList>
            <person name="Gao Z.-H."/>
            <person name="Qiu L.-H."/>
        </authorList>
    </citation>
    <scope>NUCLEOTIDE SEQUENCE [LARGE SCALE GENOMIC DNA]</scope>
    <source>
        <strain evidence="1 2">4G-K13</strain>
    </source>
</reference>
<keyword evidence="2" id="KW-1185">Reference proteome</keyword>
<comment type="caution">
    <text evidence="1">The sequence shown here is derived from an EMBL/GenBank/DDBJ whole genome shotgun (WGS) entry which is preliminary data.</text>
</comment>
<protein>
    <submittedName>
        <fullName evidence="1">Uncharacterized protein</fullName>
    </submittedName>
</protein>